<dbReference type="InterPro" id="IPR050090">
    <property type="entry name" value="Tyrosine_recombinase_XerCD"/>
</dbReference>
<reference evidence="11" key="2">
    <citation type="submission" date="2012-08" db="EMBL/GenBank/DDBJ databases">
        <title>Finished genome of Desulfosporosinus meridiei DSM 13257.</title>
        <authorList>
            <person name="Huntemann M."/>
            <person name="Wei C.-L."/>
            <person name="Han J."/>
            <person name="Detter J.C."/>
            <person name="Han C."/>
            <person name="Davenport K."/>
            <person name="Daligault H."/>
            <person name="Erkkila T."/>
            <person name="Gu W."/>
            <person name="Munk A.C.C."/>
            <person name="Teshima H."/>
            <person name="Xu Y."/>
            <person name="Chain P."/>
            <person name="Tapia R."/>
            <person name="Chen A."/>
            <person name="Krypides N."/>
            <person name="Mavromatis K."/>
            <person name="Markowitz V."/>
            <person name="Szeto E."/>
            <person name="Ivanova N."/>
            <person name="Mikhailova N."/>
            <person name="Ovchinnikova G."/>
            <person name="Pagani I."/>
            <person name="Pati A."/>
            <person name="Goodwin L."/>
            <person name="Peters L."/>
            <person name="Pitluck S."/>
            <person name="Woyke T."/>
            <person name="Pester M."/>
            <person name="Spring S."/>
            <person name="Ollivier B."/>
            <person name="Rattei T."/>
            <person name="Klenk H.-P."/>
            <person name="Wagner M."/>
            <person name="Loy A."/>
        </authorList>
    </citation>
    <scope>NUCLEOTIDE SEQUENCE [LARGE SCALE GENOMIC DNA]</scope>
    <source>
        <strain evidence="11">ATCC BAA-275 / DSM 13257 / NCIMB 13706 / S10</strain>
    </source>
</reference>
<dbReference type="PROSITE" id="PS51900">
    <property type="entry name" value="CB"/>
    <property type="match status" value="1"/>
</dbReference>
<evidence type="ECO:0000313" key="10">
    <source>
        <dbReference type="EMBL" id="AFQ46419.1"/>
    </source>
</evidence>
<dbReference type="HOGENOM" id="CLU_027562_17_1_9"/>
<evidence type="ECO:0000256" key="6">
    <source>
        <dbReference type="PROSITE-ProRule" id="PRU01248"/>
    </source>
</evidence>
<keyword evidence="5" id="KW-0233">DNA recombination</keyword>
<dbReference type="KEGG" id="dmi:Desmer_4619"/>
<dbReference type="InterPro" id="IPR044068">
    <property type="entry name" value="CB"/>
</dbReference>
<evidence type="ECO:0000256" key="4">
    <source>
        <dbReference type="ARBA" id="ARBA00023125"/>
    </source>
</evidence>
<evidence type="ECO:0000259" key="9">
    <source>
        <dbReference type="PROSITE" id="PS51900"/>
    </source>
</evidence>
<evidence type="ECO:0000256" key="5">
    <source>
        <dbReference type="ARBA" id="ARBA00023172"/>
    </source>
</evidence>
<dbReference type="GO" id="GO:0006310">
    <property type="term" value="P:DNA recombination"/>
    <property type="evidence" value="ECO:0007669"/>
    <property type="project" value="UniProtKB-KW"/>
</dbReference>
<dbReference type="RefSeq" id="WP_014905323.1">
    <property type="nucleotide sequence ID" value="NC_018515.1"/>
</dbReference>
<dbReference type="Gene3D" id="1.10.150.130">
    <property type="match status" value="1"/>
</dbReference>
<feature type="domain" description="Tyr recombinase" evidence="8">
    <location>
        <begin position="192"/>
        <end position="396"/>
    </location>
</feature>
<dbReference type="GO" id="GO:0015074">
    <property type="term" value="P:DNA integration"/>
    <property type="evidence" value="ECO:0007669"/>
    <property type="project" value="UniProtKB-KW"/>
</dbReference>
<sequence>MGEEKPKKKKKKAGKRGNNEGTIYERSDGRWTAQVITGYDNLGKPKRKTVYGKGRQEVAEKLKTLLHEIQTGSYVQPTKVIFGDWLLKWLKAYKEPNVKPETYVDYIDLANKHILPRLGDIPLQSIDSITIQEFYNYKGKFGRLDGKPGGLSPRRLHMMHQLINGALMKAVKGRMIRFNPADDIELPSIEHEEFQTFSIDEVNQYLEALQQDRLYALFLLELTTGLRRGEILGIPRDKFNPNKDEIEIVQTLKRKKLDGEEKSQLIFSTPKTKKSKRKIPLLPEVIKQIIKFQATQRQERLFFGPKYRDCGLLFTSEVGTPIEPRNLNRKHYSILQKAELKHIRVHDLRHTVASLLLDDGVNPSNVSDILGHTKTSTTLDIYGHSSTHGKERAIARLGDLLKSAR</sequence>
<dbReference type="Proteomes" id="UP000005262">
    <property type="component" value="Chromosome"/>
</dbReference>
<evidence type="ECO:0000256" key="2">
    <source>
        <dbReference type="ARBA" id="ARBA00008857"/>
    </source>
</evidence>
<dbReference type="STRING" id="768704.Desmer_4619"/>
<dbReference type="CDD" id="cd01189">
    <property type="entry name" value="INT_ICEBs1_C_like"/>
    <property type="match status" value="1"/>
</dbReference>
<dbReference type="EMBL" id="CP003629">
    <property type="protein sequence ID" value="AFQ46419.1"/>
    <property type="molecule type" value="Genomic_DNA"/>
</dbReference>
<feature type="region of interest" description="Disordered" evidence="7">
    <location>
        <begin position="1"/>
        <end position="23"/>
    </location>
</feature>
<dbReference type="AlphaFoldDB" id="J7J257"/>
<evidence type="ECO:0000313" key="11">
    <source>
        <dbReference type="Proteomes" id="UP000005262"/>
    </source>
</evidence>
<proteinExistence type="inferred from homology"/>
<dbReference type="SUPFAM" id="SSF56349">
    <property type="entry name" value="DNA breaking-rejoining enzymes"/>
    <property type="match status" value="1"/>
</dbReference>
<dbReference type="PROSITE" id="PS51898">
    <property type="entry name" value="TYR_RECOMBINASE"/>
    <property type="match status" value="1"/>
</dbReference>
<evidence type="ECO:0000256" key="7">
    <source>
        <dbReference type="SAM" id="MobiDB-lite"/>
    </source>
</evidence>
<protein>
    <submittedName>
        <fullName evidence="10">Site-specific recombinase XerD</fullName>
    </submittedName>
</protein>
<dbReference type="InterPro" id="IPR002104">
    <property type="entry name" value="Integrase_catalytic"/>
</dbReference>
<keyword evidence="11" id="KW-1185">Reference proteome</keyword>
<accession>J7J257</accession>
<evidence type="ECO:0000256" key="3">
    <source>
        <dbReference type="ARBA" id="ARBA00022908"/>
    </source>
</evidence>
<gene>
    <name evidence="10" type="ordered locus">Desmer_4619</name>
</gene>
<dbReference type="OrthoDB" id="9769726at2"/>
<dbReference type="Gene3D" id="1.10.443.10">
    <property type="entry name" value="Intergrase catalytic core"/>
    <property type="match status" value="1"/>
</dbReference>
<dbReference type="GO" id="GO:0003677">
    <property type="term" value="F:DNA binding"/>
    <property type="evidence" value="ECO:0007669"/>
    <property type="project" value="UniProtKB-UniRule"/>
</dbReference>
<dbReference type="PANTHER" id="PTHR30349:SF41">
    <property type="entry name" value="INTEGRASE_RECOMBINASE PROTEIN MJ0367-RELATED"/>
    <property type="match status" value="1"/>
</dbReference>
<dbReference type="InterPro" id="IPR010998">
    <property type="entry name" value="Integrase_recombinase_N"/>
</dbReference>
<comment type="similarity">
    <text evidence="2">Belongs to the 'phage' integrase family.</text>
</comment>
<dbReference type="Pfam" id="PF14659">
    <property type="entry name" value="Phage_int_SAM_3"/>
    <property type="match status" value="1"/>
</dbReference>
<organism evidence="10 11">
    <name type="scientific">Desulfosporosinus meridiei (strain ATCC BAA-275 / DSM 13257 / KCTC 12902 / NCIMB 13706 / S10)</name>
    <dbReference type="NCBI Taxonomy" id="768704"/>
    <lineage>
        <taxon>Bacteria</taxon>
        <taxon>Bacillati</taxon>
        <taxon>Bacillota</taxon>
        <taxon>Clostridia</taxon>
        <taxon>Eubacteriales</taxon>
        <taxon>Desulfitobacteriaceae</taxon>
        <taxon>Desulfosporosinus</taxon>
    </lineage>
</organism>
<evidence type="ECO:0000259" key="8">
    <source>
        <dbReference type="PROSITE" id="PS51898"/>
    </source>
</evidence>
<dbReference type="InterPro" id="IPR011010">
    <property type="entry name" value="DNA_brk_join_enz"/>
</dbReference>
<keyword evidence="3" id="KW-0229">DNA integration</keyword>
<dbReference type="eggNOG" id="COG0582">
    <property type="taxonomic scope" value="Bacteria"/>
</dbReference>
<dbReference type="Pfam" id="PF00589">
    <property type="entry name" value="Phage_integrase"/>
    <property type="match status" value="1"/>
</dbReference>
<dbReference type="InterPro" id="IPR004107">
    <property type="entry name" value="Integrase_SAM-like_N"/>
</dbReference>
<reference evidence="10 11" key="1">
    <citation type="journal article" date="2012" name="J. Bacteriol.">
        <title>Complete genome sequences of Desulfosporosinus orientis DSM765T, Desulfosporosinus youngiae DSM17734T, Desulfosporosinus meridiei DSM13257T, and Desulfosporosinus acidiphilus DSM22704T.</title>
        <authorList>
            <person name="Pester M."/>
            <person name="Brambilla E."/>
            <person name="Alazard D."/>
            <person name="Rattei T."/>
            <person name="Weinmaier T."/>
            <person name="Han J."/>
            <person name="Lucas S."/>
            <person name="Lapidus A."/>
            <person name="Cheng J.F."/>
            <person name="Goodwin L."/>
            <person name="Pitluck S."/>
            <person name="Peters L."/>
            <person name="Ovchinnikova G."/>
            <person name="Teshima H."/>
            <person name="Detter J.C."/>
            <person name="Han C.S."/>
            <person name="Tapia R."/>
            <person name="Land M.L."/>
            <person name="Hauser L."/>
            <person name="Kyrpides N.C."/>
            <person name="Ivanova N.N."/>
            <person name="Pagani I."/>
            <person name="Huntmann M."/>
            <person name="Wei C.L."/>
            <person name="Davenport K.W."/>
            <person name="Daligault H."/>
            <person name="Chain P.S."/>
            <person name="Chen A."/>
            <person name="Mavromatis K."/>
            <person name="Markowitz V."/>
            <person name="Szeto E."/>
            <person name="Mikhailova N."/>
            <person name="Pati A."/>
            <person name="Wagner M."/>
            <person name="Woyke T."/>
            <person name="Ollivier B."/>
            <person name="Klenk H.P."/>
            <person name="Spring S."/>
            <person name="Loy A."/>
        </authorList>
    </citation>
    <scope>NUCLEOTIDE SEQUENCE [LARGE SCALE GENOMIC DNA]</scope>
    <source>
        <strain evidence="11">ATCC BAA-275 / DSM 13257 / NCIMB 13706 / S10</strain>
    </source>
</reference>
<evidence type="ECO:0000256" key="1">
    <source>
        <dbReference type="ARBA" id="ARBA00003283"/>
    </source>
</evidence>
<feature type="domain" description="Core-binding (CB)" evidence="9">
    <location>
        <begin position="80"/>
        <end position="171"/>
    </location>
</feature>
<dbReference type="InterPro" id="IPR013762">
    <property type="entry name" value="Integrase-like_cat_sf"/>
</dbReference>
<dbReference type="PANTHER" id="PTHR30349">
    <property type="entry name" value="PHAGE INTEGRASE-RELATED"/>
    <property type="match status" value="1"/>
</dbReference>
<name>J7J257_DESMD</name>
<comment type="function">
    <text evidence="1">Site-specific tyrosine recombinase, which acts by catalyzing the cutting and rejoining of the recombining DNA molecules.</text>
</comment>
<keyword evidence="4 6" id="KW-0238">DNA-binding</keyword>